<organism evidence="7 8">
    <name type="scientific">Aspergillus taichungensis</name>
    <dbReference type="NCBI Taxonomy" id="482145"/>
    <lineage>
        <taxon>Eukaryota</taxon>
        <taxon>Fungi</taxon>
        <taxon>Dikarya</taxon>
        <taxon>Ascomycota</taxon>
        <taxon>Pezizomycotina</taxon>
        <taxon>Eurotiomycetes</taxon>
        <taxon>Eurotiomycetidae</taxon>
        <taxon>Eurotiales</taxon>
        <taxon>Aspergillaceae</taxon>
        <taxon>Aspergillus</taxon>
        <taxon>Aspergillus subgen. Circumdati</taxon>
    </lineage>
</organism>
<proteinExistence type="predicted"/>
<dbReference type="GO" id="GO:0046512">
    <property type="term" value="P:sphingosine biosynthetic process"/>
    <property type="evidence" value="ECO:0007669"/>
    <property type="project" value="TreeGrafter"/>
</dbReference>
<evidence type="ECO:0000256" key="2">
    <source>
        <dbReference type="ARBA" id="ARBA00022741"/>
    </source>
</evidence>
<dbReference type="InterPro" id="IPR050187">
    <property type="entry name" value="Lipid_Phosphate_FormReg"/>
</dbReference>
<evidence type="ECO:0000313" key="8">
    <source>
        <dbReference type="Proteomes" id="UP000235023"/>
    </source>
</evidence>
<dbReference type="InterPro" id="IPR055916">
    <property type="entry name" value="DUF7493"/>
</dbReference>
<dbReference type="GO" id="GO:0005524">
    <property type="term" value="F:ATP binding"/>
    <property type="evidence" value="ECO:0007669"/>
    <property type="project" value="UniProtKB-KW"/>
</dbReference>
<dbReference type="Pfam" id="PF19279">
    <property type="entry name" value="YegS_C"/>
    <property type="match status" value="1"/>
</dbReference>
<dbReference type="PROSITE" id="PS50146">
    <property type="entry name" value="DAGK"/>
    <property type="match status" value="1"/>
</dbReference>
<keyword evidence="8" id="KW-1185">Reference proteome</keyword>
<feature type="domain" description="DAGKc" evidence="6">
    <location>
        <begin position="211"/>
        <end position="350"/>
    </location>
</feature>
<protein>
    <submittedName>
        <fullName evidence="7">Sphingosine kinase</fullName>
    </submittedName>
</protein>
<feature type="region of interest" description="Disordered" evidence="5">
    <location>
        <begin position="419"/>
        <end position="438"/>
    </location>
</feature>
<keyword evidence="1" id="KW-0808">Transferase</keyword>
<keyword evidence="3 7" id="KW-0418">Kinase</keyword>
<dbReference type="Gene3D" id="2.60.200.40">
    <property type="match status" value="1"/>
</dbReference>
<dbReference type="OrthoDB" id="3853857at2759"/>
<dbReference type="InterPro" id="IPR001206">
    <property type="entry name" value="Diacylglycerol_kinase_cat_dom"/>
</dbReference>
<dbReference type="PANTHER" id="PTHR12358:SF31">
    <property type="entry name" value="ACYLGLYCEROL KINASE, MITOCHONDRIAL"/>
    <property type="match status" value="1"/>
</dbReference>
<dbReference type="PANTHER" id="PTHR12358">
    <property type="entry name" value="SPHINGOSINE KINASE"/>
    <property type="match status" value="1"/>
</dbReference>
<dbReference type="EMBL" id="KZ559516">
    <property type="protein sequence ID" value="PLN83829.1"/>
    <property type="molecule type" value="Genomic_DNA"/>
</dbReference>
<accession>A0A2J5I1Y7</accession>
<dbReference type="Gene3D" id="3.40.50.10330">
    <property type="entry name" value="Probable inorganic polyphosphate/atp-NAD kinase, domain 1"/>
    <property type="match status" value="1"/>
</dbReference>
<dbReference type="InterPro" id="IPR016064">
    <property type="entry name" value="NAD/diacylglycerol_kinase_sf"/>
</dbReference>
<dbReference type="SUPFAM" id="SSF111331">
    <property type="entry name" value="NAD kinase/diacylglycerol kinase-like"/>
    <property type="match status" value="1"/>
</dbReference>
<dbReference type="Pfam" id="PF24321">
    <property type="entry name" value="DUF7493"/>
    <property type="match status" value="1"/>
</dbReference>
<name>A0A2J5I1Y7_9EURO</name>
<evidence type="ECO:0000259" key="6">
    <source>
        <dbReference type="PROSITE" id="PS50146"/>
    </source>
</evidence>
<gene>
    <name evidence="7" type="ORF">BDW42DRAFT_60089</name>
</gene>
<dbReference type="GO" id="GO:0005737">
    <property type="term" value="C:cytoplasm"/>
    <property type="evidence" value="ECO:0007669"/>
    <property type="project" value="TreeGrafter"/>
</dbReference>
<dbReference type="SMART" id="SM00046">
    <property type="entry name" value="DAGKc"/>
    <property type="match status" value="1"/>
</dbReference>
<keyword evidence="2" id="KW-0547">Nucleotide-binding</keyword>
<evidence type="ECO:0000256" key="4">
    <source>
        <dbReference type="ARBA" id="ARBA00022840"/>
    </source>
</evidence>
<dbReference type="Pfam" id="PF00781">
    <property type="entry name" value="DAGK_cat"/>
    <property type="match status" value="1"/>
</dbReference>
<dbReference type="InterPro" id="IPR017438">
    <property type="entry name" value="ATP-NAD_kinase_N"/>
</dbReference>
<keyword evidence="4" id="KW-0067">ATP-binding</keyword>
<evidence type="ECO:0000313" key="7">
    <source>
        <dbReference type="EMBL" id="PLN83829.1"/>
    </source>
</evidence>
<sequence>MSFFPLLLPSLASLSPLFLLSLLLFLVASTPLFFFLWRVLYDALGPSRRTMTSPATNGASRPPLIHPEQPDSQQHLLAHDASLTVAQSVSLTLAGDALTVLDERPSRQADRTCCGFLPLSGTSARPSLARSSGATNLPFLSQAPQETHSIALFNILDADLSPTDLTITYATPQPKSEVSVATLRYPVAQKEKAKIEKWVAKLLDLAYAAAHRHRRLKVLINPFGGQGGARKLYQKYAEPIFAAAGCRLDVQETTHRGHATEIAENIDVEAYDAIVCGSGDGLPYEVFNGLAKKPNAREALAKVAVAMLPCGSGNAMSWNLYGTGSVSVAALTIVKGVQTPIDLVSLTQGQTRTLSFLSQSFGIVAESDLGTDDIRWMGAHRFTYGFLVRLMRRTIYPCDLAMKVILDDKKAIKDHYQAYASSPAPSRPEEAPSGGLPELRYGTVQDELPSDWEVIPGESLGNFYAGNMAIMSKDTSFFPAAVPHDGLMDVVTIDGTVSRPTSIKMMTSIPEGTFFDMPDVHVRKVAAYRLIPRERKGYISVDGESVPFEGFQAEVHQGLGTVLSKSGHLYETEGPRP</sequence>
<dbReference type="GO" id="GO:0016020">
    <property type="term" value="C:membrane"/>
    <property type="evidence" value="ECO:0007669"/>
    <property type="project" value="TreeGrafter"/>
</dbReference>
<feature type="region of interest" description="Disordered" evidence="5">
    <location>
        <begin position="51"/>
        <end position="72"/>
    </location>
</feature>
<evidence type="ECO:0000256" key="5">
    <source>
        <dbReference type="SAM" id="MobiDB-lite"/>
    </source>
</evidence>
<evidence type="ECO:0000256" key="3">
    <source>
        <dbReference type="ARBA" id="ARBA00022777"/>
    </source>
</evidence>
<reference evidence="8" key="1">
    <citation type="submission" date="2017-12" db="EMBL/GenBank/DDBJ databases">
        <authorList>
            <consortium name="DOE Joint Genome Institute"/>
            <person name="Mondo S.J."/>
            <person name="Kjaerbolling I."/>
            <person name="Vesth T.C."/>
            <person name="Frisvad J.C."/>
            <person name="Nybo J.L."/>
            <person name="Theobald S."/>
            <person name="Kuo A."/>
            <person name="Bowyer P."/>
            <person name="Matsuda Y."/>
            <person name="Lyhne E.K."/>
            <person name="Kogle M.E."/>
            <person name="Clum A."/>
            <person name="Lipzen A."/>
            <person name="Salamov A."/>
            <person name="Ngan C.Y."/>
            <person name="Daum C."/>
            <person name="Chiniquy J."/>
            <person name="Barry K."/>
            <person name="LaButti K."/>
            <person name="Haridas S."/>
            <person name="Simmons B.A."/>
            <person name="Magnuson J.K."/>
            <person name="Mortensen U.H."/>
            <person name="Larsen T.O."/>
            <person name="Grigoriev I.V."/>
            <person name="Baker S.E."/>
            <person name="Andersen M.R."/>
            <person name="Nordberg H.P."/>
            <person name="Cantor M.N."/>
            <person name="Hua S.X."/>
        </authorList>
    </citation>
    <scope>NUCLEOTIDE SEQUENCE [LARGE SCALE GENOMIC DNA]</scope>
    <source>
        <strain evidence="8">IBT 19404</strain>
    </source>
</reference>
<dbReference type="InterPro" id="IPR045540">
    <property type="entry name" value="YegS/DAGK_C"/>
</dbReference>
<dbReference type="AlphaFoldDB" id="A0A2J5I1Y7"/>
<evidence type="ECO:0000256" key="1">
    <source>
        <dbReference type="ARBA" id="ARBA00022679"/>
    </source>
</evidence>
<dbReference type="GO" id="GO:0001727">
    <property type="term" value="F:lipid kinase activity"/>
    <property type="evidence" value="ECO:0007669"/>
    <property type="project" value="TreeGrafter"/>
</dbReference>
<dbReference type="Proteomes" id="UP000235023">
    <property type="component" value="Unassembled WGS sequence"/>
</dbReference>